<proteinExistence type="predicted"/>
<comment type="caution">
    <text evidence="4">The sequence shown here is derived from an EMBL/GenBank/DDBJ whole genome shotgun (WGS) entry which is preliminary data.</text>
</comment>
<name>A0A7Y4KXK1_9ACTN</name>
<evidence type="ECO:0000313" key="5">
    <source>
        <dbReference type="Proteomes" id="UP000534306"/>
    </source>
</evidence>
<dbReference type="Pfam" id="PF13193">
    <property type="entry name" value="AMP-binding_C"/>
    <property type="match status" value="1"/>
</dbReference>
<dbReference type="Pfam" id="PF00501">
    <property type="entry name" value="AMP-binding"/>
    <property type="match status" value="1"/>
</dbReference>
<evidence type="ECO:0000313" key="6">
    <source>
        <dbReference type="Proteomes" id="UP000553957"/>
    </source>
</evidence>
<dbReference type="InterPro" id="IPR045851">
    <property type="entry name" value="AMP-bd_C_sf"/>
</dbReference>
<keyword evidence="3" id="KW-0808">Transferase</keyword>
<evidence type="ECO:0000259" key="2">
    <source>
        <dbReference type="Pfam" id="PF13193"/>
    </source>
</evidence>
<reference evidence="3 6" key="2">
    <citation type="submission" date="2020-08" db="EMBL/GenBank/DDBJ databases">
        <title>Sequencing the genomes of 1000 actinobacteria strains.</title>
        <authorList>
            <person name="Klenk H.-P."/>
        </authorList>
    </citation>
    <scope>NUCLEOTIDE SEQUENCE [LARGE SCALE GENOMIC DNA]</scope>
    <source>
        <strain evidence="3 6">DSM 15626</strain>
    </source>
</reference>
<keyword evidence="5" id="KW-1185">Reference proteome</keyword>
<dbReference type="Proteomes" id="UP000534306">
    <property type="component" value="Unassembled WGS sequence"/>
</dbReference>
<dbReference type="PANTHER" id="PTHR43767">
    <property type="entry name" value="LONG-CHAIN-FATTY-ACID--COA LIGASE"/>
    <property type="match status" value="1"/>
</dbReference>
<dbReference type="GO" id="GO:0016878">
    <property type="term" value="F:acid-thiol ligase activity"/>
    <property type="evidence" value="ECO:0007669"/>
    <property type="project" value="UniProtKB-ARBA"/>
</dbReference>
<protein>
    <submittedName>
        <fullName evidence="3">2,3-dihydroxybenzoate-AMP ligase</fullName>
        <ecNumber evidence="3">2.7.7.58</ecNumber>
    </submittedName>
    <submittedName>
        <fullName evidence="4">AMP-binding protein</fullName>
    </submittedName>
</protein>
<feature type="domain" description="AMP-dependent synthetase/ligase" evidence="1">
    <location>
        <begin position="31"/>
        <end position="382"/>
    </location>
</feature>
<dbReference type="Gene3D" id="3.40.50.12780">
    <property type="entry name" value="N-terminal domain of ligase-like"/>
    <property type="match status" value="1"/>
</dbReference>
<dbReference type="EC" id="2.7.7.58" evidence="3"/>
<dbReference type="Gene3D" id="3.30.300.30">
    <property type="match status" value="1"/>
</dbReference>
<dbReference type="Proteomes" id="UP000553957">
    <property type="component" value="Unassembled WGS sequence"/>
</dbReference>
<evidence type="ECO:0000313" key="4">
    <source>
        <dbReference type="EMBL" id="NOL40514.1"/>
    </source>
</evidence>
<reference evidence="4 5" key="1">
    <citation type="submission" date="2020-05" db="EMBL/GenBank/DDBJ databases">
        <title>Genome sequence of Kribbella sandramycini ATCC 39419.</title>
        <authorList>
            <person name="Maclea K.S."/>
            <person name="Fair J.L."/>
        </authorList>
    </citation>
    <scope>NUCLEOTIDE SEQUENCE [LARGE SCALE GENOMIC DNA]</scope>
    <source>
        <strain evidence="4 5">ATCC 39419</strain>
    </source>
</reference>
<dbReference type="EMBL" id="JACHKF010000001">
    <property type="protein sequence ID" value="MBB6569654.1"/>
    <property type="molecule type" value="Genomic_DNA"/>
</dbReference>
<dbReference type="EMBL" id="JABJRC010000002">
    <property type="protein sequence ID" value="NOL40514.1"/>
    <property type="molecule type" value="Genomic_DNA"/>
</dbReference>
<sequence length="525" mass="56874">MTAFTPWPDDLAERYRAAGYWRGEPLGDLIRQHPSRLALVVGEKLLTYRQLDRRVDRLAAGLSELGVASGDRVVVQLGNTAGFVELSFALFRLGAQPIYALPAHREHEIGYLCDATEAVAYAVPDTVGGFDYRELARRLTGRVKQVLVEGDAEEFVSLADVSAEPTELPPVDPAGVALYLLSGGTTGTPKLIPRTHDDYLYNARASAEVCGLDADSVYLAALPAGHNFPLACPGILGTFAVGGTVVMAGSPSADEAYRLIEQEQVTHTAVVPTVALLWAEARAWQPERLDSLQLLQVGGAKLSADQAAQLRSELGAPLQQVFGMAEGLLNYTRLDDPADLVDRCQGRPLSLDDEVRILGPDGQPADSGELYTRGPYTIRGYYNAPDHNRTAFTPDGFYRSGDLVRRLPSGHLVVEGRVKQVINRGGDKVSAEEVEEHLRSHPAIRDVAVIALPHDLLGEQTCACVVADNPPSTKELAFYLRSRGLAAYKAPDRVFPLSALPLTPIGKIDKRHLLTLATDPEPRDP</sequence>
<dbReference type="GO" id="GO:0016779">
    <property type="term" value="F:nucleotidyltransferase activity"/>
    <property type="evidence" value="ECO:0007669"/>
    <property type="project" value="UniProtKB-KW"/>
</dbReference>
<feature type="domain" description="AMP-binding enzyme C-terminal" evidence="2">
    <location>
        <begin position="433"/>
        <end position="507"/>
    </location>
</feature>
<dbReference type="InterPro" id="IPR000873">
    <property type="entry name" value="AMP-dep_synth/lig_dom"/>
</dbReference>
<keyword evidence="3" id="KW-0436">Ligase</keyword>
<dbReference type="InterPro" id="IPR050237">
    <property type="entry name" value="ATP-dep_AMP-bd_enzyme"/>
</dbReference>
<gene>
    <name evidence="3" type="ORF">HNR71_005291</name>
    <name evidence="4" type="ORF">HPO96_09680</name>
</gene>
<dbReference type="PANTHER" id="PTHR43767:SF1">
    <property type="entry name" value="NONRIBOSOMAL PEPTIDE SYNTHASE PES1 (EUROFUNG)-RELATED"/>
    <property type="match status" value="1"/>
</dbReference>
<dbReference type="InterPro" id="IPR025110">
    <property type="entry name" value="AMP-bd_C"/>
</dbReference>
<keyword evidence="3" id="KW-0548">Nucleotidyltransferase</keyword>
<dbReference type="InterPro" id="IPR042099">
    <property type="entry name" value="ANL_N_sf"/>
</dbReference>
<dbReference type="InterPro" id="IPR020845">
    <property type="entry name" value="AMP-binding_CS"/>
</dbReference>
<dbReference type="AlphaFoldDB" id="A0A7Y4KXK1"/>
<evidence type="ECO:0000259" key="1">
    <source>
        <dbReference type="Pfam" id="PF00501"/>
    </source>
</evidence>
<evidence type="ECO:0000313" key="3">
    <source>
        <dbReference type="EMBL" id="MBB6569654.1"/>
    </source>
</evidence>
<dbReference type="PROSITE" id="PS00455">
    <property type="entry name" value="AMP_BINDING"/>
    <property type="match status" value="1"/>
</dbReference>
<dbReference type="RefSeq" id="WP_171673011.1">
    <property type="nucleotide sequence ID" value="NZ_BAAAGT010000002.1"/>
</dbReference>
<dbReference type="SUPFAM" id="SSF56801">
    <property type="entry name" value="Acetyl-CoA synthetase-like"/>
    <property type="match status" value="1"/>
</dbReference>
<organism evidence="4 5">
    <name type="scientific">Kribbella sandramycini</name>
    <dbReference type="NCBI Taxonomy" id="60450"/>
    <lineage>
        <taxon>Bacteria</taxon>
        <taxon>Bacillati</taxon>
        <taxon>Actinomycetota</taxon>
        <taxon>Actinomycetes</taxon>
        <taxon>Propionibacteriales</taxon>
        <taxon>Kribbellaceae</taxon>
        <taxon>Kribbella</taxon>
    </lineage>
</organism>
<accession>A0A7Y4KXK1</accession>